<accession>A0A5A7UXM5</accession>
<evidence type="ECO:0000313" key="3">
    <source>
        <dbReference type="Proteomes" id="UP000321393"/>
    </source>
</evidence>
<comment type="caution">
    <text evidence="1">The sequence shown here is derived from an EMBL/GenBank/DDBJ whole genome shotgun (WGS) entry which is preliminary data.</text>
</comment>
<gene>
    <name evidence="2" type="ORF">E5676_scaffold896G00420</name>
    <name evidence="1" type="ORF">E6C27_scaffold108G00470</name>
</gene>
<evidence type="ECO:0000313" key="2">
    <source>
        <dbReference type="EMBL" id="TYJ99796.1"/>
    </source>
</evidence>
<sequence length="134" mass="15330">MRQRKHKETRRIHMAFTYPSCPSPVCPSPYYYLKSLKRKRNAHINQSSDPVGCTYQSSDLEGCTYRSSDPKACTYQSSDPEGCTYHRVIPKDTHISLVIPKDTVPVSRIQSTAQFNNVYTIYTRGFRTLSPSTT</sequence>
<reference evidence="3 4" key="1">
    <citation type="submission" date="2019-08" db="EMBL/GenBank/DDBJ databases">
        <title>Draft genome sequences of two oriental melons (Cucumis melo L. var makuwa).</title>
        <authorList>
            <person name="Kwon S.-Y."/>
        </authorList>
    </citation>
    <scope>NUCLEOTIDE SEQUENCE [LARGE SCALE GENOMIC DNA]</scope>
    <source>
        <strain evidence="4">cv. Chang Bougi</strain>
        <strain evidence="3">cv. SW 3</strain>
        <tissue evidence="1">Leaf</tissue>
    </source>
</reference>
<evidence type="ECO:0000313" key="1">
    <source>
        <dbReference type="EMBL" id="KAA0059784.1"/>
    </source>
</evidence>
<name>A0A5A7UXM5_CUCMM</name>
<dbReference type="EMBL" id="SSTD01017575">
    <property type="protein sequence ID" value="TYJ99796.1"/>
    <property type="molecule type" value="Genomic_DNA"/>
</dbReference>
<dbReference type="Proteomes" id="UP000321947">
    <property type="component" value="Unassembled WGS sequence"/>
</dbReference>
<evidence type="ECO:0000313" key="4">
    <source>
        <dbReference type="Proteomes" id="UP000321947"/>
    </source>
</evidence>
<dbReference type="OrthoDB" id="6162636at2759"/>
<dbReference type="AlphaFoldDB" id="A0A5A7UXM5"/>
<organism evidence="1 3">
    <name type="scientific">Cucumis melo var. makuwa</name>
    <name type="common">Oriental melon</name>
    <dbReference type="NCBI Taxonomy" id="1194695"/>
    <lineage>
        <taxon>Eukaryota</taxon>
        <taxon>Viridiplantae</taxon>
        <taxon>Streptophyta</taxon>
        <taxon>Embryophyta</taxon>
        <taxon>Tracheophyta</taxon>
        <taxon>Spermatophyta</taxon>
        <taxon>Magnoliopsida</taxon>
        <taxon>eudicotyledons</taxon>
        <taxon>Gunneridae</taxon>
        <taxon>Pentapetalae</taxon>
        <taxon>rosids</taxon>
        <taxon>fabids</taxon>
        <taxon>Cucurbitales</taxon>
        <taxon>Cucurbitaceae</taxon>
        <taxon>Benincaseae</taxon>
        <taxon>Cucumis</taxon>
    </lineage>
</organism>
<protein>
    <submittedName>
        <fullName evidence="1">NBS-LRR type resistance protein</fullName>
    </submittedName>
</protein>
<dbReference type="Proteomes" id="UP000321393">
    <property type="component" value="Unassembled WGS sequence"/>
</dbReference>
<dbReference type="EMBL" id="SSTE01005892">
    <property type="protein sequence ID" value="KAA0059784.1"/>
    <property type="molecule type" value="Genomic_DNA"/>
</dbReference>
<proteinExistence type="predicted"/>